<dbReference type="InterPro" id="IPR004843">
    <property type="entry name" value="Calcineurin-like_PHP"/>
</dbReference>
<dbReference type="PROSITE" id="PS50294">
    <property type="entry name" value="WD_REPEATS_REGION"/>
    <property type="match status" value="2"/>
</dbReference>
<keyword evidence="7" id="KW-1185">Reference proteome</keyword>
<dbReference type="Pfam" id="PF12894">
    <property type="entry name" value="ANAPC4_WD40"/>
    <property type="match status" value="1"/>
</dbReference>
<evidence type="ECO:0000256" key="1">
    <source>
        <dbReference type="ARBA" id="ARBA00022574"/>
    </source>
</evidence>
<evidence type="ECO:0000256" key="3">
    <source>
        <dbReference type="PROSITE-ProRule" id="PRU00221"/>
    </source>
</evidence>
<evidence type="ECO:0000259" key="5">
    <source>
        <dbReference type="Pfam" id="PF12894"/>
    </source>
</evidence>
<evidence type="ECO:0000313" key="7">
    <source>
        <dbReference type="Proteomes" id="UP001194539"/>
    </source>
</evidence>
<dbReference type="PROSITE" id="PS50082">
    <property type="entry name" value="WD_REPEATS_2"/>
    <property type="match status" value="2"/>
</dbReference>
<dbReference type="InterPro" id="IPR027417">
    <property type="entry name" value="P-loop_NTPase"/>
</dbReference>
<protein>
    <submittedName>
        <fullName evidence="6">Metallophosphoesterase</fullName>
    </submittedName>
</protein>
<dbReference type="SUPFAM" id="SSF56300">
    <property type="entry name" value="Metallo-dependent phosphatases"/>
    <property type="match status" value="1"/>
</dbReference>
<dbReference type="Pfam" id="PF00149">
    <property type="entry name" value="Metallophos"/>
    <property type="match status" value="1"/>
</dbReference>
<feature type="domain" description="Anaphase-promoting complex subunit 4-like WD40" evidence="5">
    <location>
        <begin position="16"/>
        <end position="66"/>
    </location>
</feature>
<evidence type="ECO:0000313" key="6">
    <source>
        <dbReference type="EMBL" id="MBH5391876.1"/>
    </source>
</evidence>
<keyword evidence="1 3" id="KW-0853">WD repeat</keyword>
<dbReference type="EMBL" id="JACEGD010000061">
    <property type="protein sequence ID" value="MBH5391876.1"/>
    <property type="molecule type" value="Genomic_DNA"/>
</dbReference>
<dbReference type="Gene3D" id="2.130.10.10">
    <property type="entry name" value="YVTN repeat-like/Quinoprotein amine dehydrogenase"/>
    <property type="match status" value="2"/>
</dbReference>
<dbReference type="Pfam" id="PF08477">
    <property type="entry name" value="Roc"/>
    <property type="match status" value="1"/>
</dbReference>
<name>A0ABS0PF04_9BRAD</name>
<dbReference type="SMART" id="SM00175">
    <property type="entry name" value="RAB"/>
    <property type="match status" value="1"/>
</dbReference>
<proteinExistence type="predicted"/>
<dbReference type="Pfam" id="PF00400">
    <property type="entry name" value="WD40"/>
    <property type="match status" value="2"/>
</dbReference>
<dbReference type="RefSeq" id="WP_197969464.1">
    <property type="nucleotide sequence ID" value="NZ_JACEGD010000061.1"/>
</dbReference>
<dbReference type="PROSITE" id="PS51419">
    <property type="entry name" value="RAB"/>
    <property type="match status" value="1"/>
</dbReference>
<dbReference type="Gene3D" id="3.60.21.10">
    <property type="match status" value="1"/>
</dbReference>
<reference evidence="6 7" key="1">
    <citation type="submission" date="2020-07" db="EMBL/GenBank/DDBJ databases">
        <title>Bradyrhizobium diversity isolated from nodules of indigenous legumes of Western Australia.</title>
        <authorList>
            <person name="Klepa M.S."/>
        </authorList>
    </citation>
    <scope>NUCLEOTIDE SEQUENCE [LARGE SCALE GENOMIC DNA]</scope>
    <source>
        <strain evidence="6 7">CNPSo 4019</strain>
    </source>
</reference>
<dbReference type="SUPFAM" id="SSF52540">
    <property type="entry name" value="P-loop containing nucleoside triphosphate hydrolases"/>
    <property type="match status" value="1"/>
</dbReference>
<dbReference type="Proteomes" id="UP001194539">
    <property type="component" value="Unassembled WGS sequence"/>
</dbReference>
<dbReference type="Gene3D" id="3.40.50.300">
    <property type="entry name" value="P-loop containing nucleotide triphosphate hydrolases"/>
    <property type="match status" value="1"/>
</dbReference>
<comment type="caution">
    <text evidence="6">The sequence shown here is derived from an EMBL/GenBank/DDBJ whole genome shotgun (WGS) entry which is preliminary data.</text>
</comment>
<evidence type="ECO:0000256" key="2">
    <source>
        <dbReference type="ARBA" id="ARBA00022737"/>
    </source>
</evidence>
<feature type="repeat" description="WD" evidence="3">
    <location>
        <begin position="93"/>
        <end position="124"/>
    </location>
</feature>
<dbReference type="PANTHER" id="PTHR22847">
    <property type="entry name" value="WD40 REPEAT PROTEIN"/>
    <property type="match status" value="1"/>
</dbReference>
<organism evidence="6 7">
    <name type="scientific">Bradyrhizobium diversitatis</name>
    <dbReference type="NCBI Taxonomy" id="2755406"/>
    <lineage>
        <taxon>Bacteria</taxon>
        <taxon>Pseudomonadati</taxon>
        <taxon>Pseudomonadota</taxon>
        <taxon>Alphaproteobacteria</taxon>
        <taxon>Hyphomicrobiales</taxon>
        <taxon>Nitrobacteraceae</taxon>
        <taxon>Bradyrhizobium</taxon>
    </lineage>
</organism>
<feature type="domain" description="Calcineurin-like phosphoesterase" evidence="4">
    <location>
        <begin position="843"/>
        <end position="1094"/>
    </location>
</feature>
<gene>
    <name evidence="6" type="ORF">H1B27_37285</name>
</gene>
<dbReference type="SMART" id="SM00320">
    <property type="entry name" value="WD40"/>
    <property type="match status" value="5"/>
</dbReference>
<dbReference type="InterPro" id="IPR036322">
    <property type="entry name" value="WD40_repeat_dom_sf"/>
</dbReference>
<keyword evidence="2" id="KW-0677">Repeat</keyword>
<dbReference type="InterPro" id="IPR024977">
    <property type="entry name" value="Apc4-like_WD40_dom"/>
</dbReference>
<evidence type="ECO:0000259" key="4">
    <source>
        <dbReference type="Pfam" id="PF00149"/>
    </source>
</evidence>
<dbReference type="SUPFAM" id="SSF50978">
    <property type="entry name" value="WD40 repeat-like"/>
    <property type="match status" value="1"/>
</dbReference>
<dbReference type="InterPro" id="IPR015943">
    <property type="entry name" value="WD40/YVTN_repeat-like_dom_sf"/>
</dbReference>
<sequence>MFSPIRVYRSISLRHTVVNCCEWSRSGELLAIGTQTGSIEIYAASGKLIRRIEAGDSVQSLSWSKNDSHIVYAASPEDIVISAIDDENDVRRYSTHAGRSWSVAYSDSGRHIASAGEDGRLVVWRSGLPAEVLGTTKFSDQVNAVVWLDEELLGVCCADGNFSVVPAFQETSVAGAGDEGRNAPLCAAVSSSGRLATGWKNGNVIVDRGPERLVLEGHTGWVWSVHFAVGEEVIVSDSQDGTIRWWSVQSGACLGTIPSSKTVYGNIAVDSGRNRIAIPNDDRRLLELATIDTQSLLDRIAKEQIVQYCSAKVALVGESNVGKSCLALRLAEGKYEETGTTHGMKFWPVEPARLDPTASVPVDQKREVVLWDMGGQDEYRLIHQLFLHDTTLALVLLDPTRGRTALEEAEGWAKRLDKQLVGKSSAKFLVGTKLDADNDLVDVRGIDKLVNEHEFTGYYPTSSKTGRGIAELAKAVAAELDWGKLGRTTRPRLFQTVRDEIEAARSRGEIVLLRKDLERRVSKLEGASFESSAVGTVVAQLALQGTIAVTRLSSDEQALVLNVAHIEIYAGSIVVAAKNNLRGVPAIQEKTLMSDEMKFPGIATEDRVSRLQERVVLECVVQLLIEHGICFEHEGLLVFPSLFVSGQGDERGELSHAVSLYYDFSGAIDNIYSSLVSAITISEQFGAVRLWDNRAEFTKSGQGTVGLKKVSRQRGFAHLDVYASEDASDAARDLFISVVESHLARHGVDIYEHVEVTCTCNHQFSEETIRQRIAEGHGDIGCPVCDRRVRISEGAKQARLRDPAIEKSTWALRSEIRRKKDDAVARAKRNISKNVKVDSAAPLRILHLSDLHISAHSKVDELLGPLCADLRDKRGGLAVEKLDYLVLSGDISDRAHQSEYETARKLVSGIISEFGLNAERCIVVPGNHDINWDVDVYEWTPKRKMSAEAMKSDNCIQQGNGYLIRNDRYPDRLRAFSEDFYHTLLQVPYPLQPERQALNFYFPEDRLQFITLNSNWELDEHFPARSSINAGALANGIWEADALLRKDQFSAADVLRIGVWHHPATGSEKIERDAFLGQLQQAGVRLGLHGHVHEDRADLVGYLHPATSIHMVGAGSFGAVSRGRPESTPRLYNVLEISRDLSSVRVKTRCLRKDGGAWEPWPFWPSQDPMEKRAYYDIAF</sequence>
<dbReference type="InterPro" id="IPR029052">
    <property type="entry name" value="Metallo-depent_PP-like"/>
</dbReference>
<dbReference type="PANTHER" id="PTHR22847:SF637">
    <property type="entry name" value="WD REPEAT DOMAIN 5B"/>
    <property type="match status" value="1"/>
</dbReference>
<dbReference type="PRINTS" id="PR00449">
    <property type="entry name" value="RASTRNSFRMNG"/>
</dbReference>
<feature type="repeat" description="WD" evidence="3">
    <location>
        <begin position="215"/>
        <end position="256"/>
    </location>
</feature>
<dbReference type="InterPro" id="IPR001680">
    <property type="entry name" value="WD40_rpt"/>
</dbReference>
<accession>A0ABS0PF04</accession>